<protein>
    <recommendedName>
        <fullName evidence="4">Tetratricopeptide repeat protein</fullName>
    </recommendedName>
</protein>
<gene>
    <name evidence="2" type="ORF">ACFSKP_20170</name>
</gene>
<keyword evidence="1" id="KW-0732">Signal</keyword>
<evidence type="ECO:0000313" key="2">
    <source>
        <dbReference type="EMBL" id="MFD2248595.1"/>
    </source>
</evidence>
<evidence type="ECO:0008006" key="4">
    <source>
        <dbReference type="Google" id="ProtNLM"/>
    </source>
</evidence>
<evidence type="ECO:0000256" key="1">
    <source>
        <dbReference type="SAM" id="SignalP"/>
    </source>
</evidence>
<accession>A0ABW5D2S4</accession>
<feature type="chain" id="PRO_5046754944" description="Tetratricopeptide repeat protein" evidence="1">
    <location>
        <begin position="31"/>
        <end position="360"/>
    </location>
</feature>
<reference evidence="3" key="1">
    <citation type="journal article" date="2019" name="Int. J. Syst. Evol. Microbiol.">
        <title>The Global Catalogue of Microorganisms (GCM) 10K type strain sequencing project: providing services to taxonomists for standard genome sequencing and annotation.</title>
        <authorList>
            <consortium name="The Broad Institute Genomics Platform"/>
            <consortium name="The Broad Institute Genome Sequencing Center for Infectious Disease"/>
            <person name="Wu L."/>
            <person name="Ma J."/>
        </authorList>
    </citation>
    <scope>NUCLEOTIDE SEQUENCE [LARGE SCALE GENOMIC DNA]</scope>
    <source>
        <strain evidence="3">CGMCC 4.1782</strain>
    </source>
</reference>
<evidence type="ECO:0000313" key="3">
    <source>
        <dbReference type="Proteomes" id="UP001597374"/>
    </source>
</evidence>
<name>A0ABW5D2S4_9BACT</name>
<feature type="signal peptide" evidence="1">
    <location>
        <begin position="1"/>
        <end position="30"/>
    </location>
</feature>
<organism evidence="2 3">
    <name type="scientific">Pontibacter ruber</name>
    <dbReference type="NCBI Taxonomy" id="1343895"/>
    <lineage>
        <taxon>Bacteria</taxon>
        <taxon>Pseudomonadati</taxon>
        <taxon>Bacteroidota</taxon>
        <taxon>Cytophagia</taxon>
        <taxon>Cytophagales</taxon>
        <taxon>Hymenobacteraceae</taxon>
        <taxon>Pontibacter</taxon>
    </lineage>
</organism>
<dbReference type="RefSeq" id="WP_250432120.1">
    <property type="nucleotide sequence ID" value="NZ_JALPRR010000005.1"/>
</dbReference>
<dbReference type="EMBL" id="JBHUIM010000004">
    <property type="protein sequence ID" value="MFD2248595.1"/>
    <property type="molecule type" value="Genomic_DNA"/>
</dbReference>
<proteinExistence type="predicted"/>
<sequence>MFRFLRPAAPRYCALLFLLFLWCCSLPSYAAADKADYVKVYYPTINQAELSILAKDYAAASELYKQAFAAVPEPFAKDYYNAAVCAMLLQDEKQTYAYLDRLVLKGVTLPYLAKQEVFKPLQGTKSWSKFEKSYPKKRKKFERSAELDLRADLDELYAQDKYFRQAKGGLRVYGDTLRKIEANNVEKLLKVIKKHGYPGERMVGVGDTLEYLPRFAIVIQRQTKAKNGYDFTGILTEAVQQGRLAPHAAAYLMEQQQGKSLYKTKALVRVNCASDDCDKGKKLKNINKYLTESISEKEQEKVDKARAELGLESLSDYKKKVLYGLEDTRFKFNFVGAVANYYVPSKEAARVLLDGLVVAE</sequence>
<comment type="caution">
    <text evidence="2">The sequence shown here is derived from an EMBL/GenBank/DDBJ whole genome shotgun (WGS) entry which is preliminary data.</text>
</comment>
<keyword evidence="3" id="KW-1185">Reference proteome</keyword>
<dbReference type="Proteomes" id="UP001597374">
    <property type="component" value="Unassembled WGS sequence"/>
</dbReference>